<dbReference type="GO" id="GO:0005886">
    <property type="term" value="C:plasma membrane"/>
    <property type="evidence" value="ECO:0007669"/>
    <property type="project" value="UniProtKB-SubCell"/>
</dbReference>
<dbReference type="RefSeq" id="WP_141150039.1">
    <property type="nucleotide sequence ID" value="NZ_VHLG01000011.1"/>
</dbReference>
<dbReference type="AlphaFoldDB" id="A0A506U6W7"/>
<dbReference type="NCBIfam" id="NF009438">
    <property type="entry name" value="PRK12797.1"/>
    <property type="match status" value="1"/>
</dbReference>
<dbReference type="GO" id="GO:0009306">
    <property type="term" value="P:protein secretion"/>
    <property type="evidence" value="ECO:0007669"/>
    <property type="project" value="UniProtKB-UniRule"/>
</dbReference>
<comment type="similarity">
    <text evidence="2 7">Belongs to the FliP/MopC/SpaP family.</text>
</comment>
<feature type="transmembrane region" description="Helical" evidence="7">
    <location>
        <begin position="12"/>
        <end position="45"/>
    </location>
</feature>
<accession>A0A506U6W7</accession>
<dbReference type="PANTHER" id="PTHR30587">
    <property type="entry name" value="FLAGELLAR BIOSYNTHETIC PROTEIN FLIP"/>
    <property type="match status" value="1"/>
</dbReference>
<feature type="transmembrane region" description="Helical" evidence="7">
    <location>
        <begin position="161"/>
        <end position="187"/>
    </location>
</feature>
<evidence type="ECO:0000313" key="8">
    <source>
        <dbReference type="EMBL" id="TPW28841.1"/>
    </source>
</evidence>
<organism evidence="8 9">
    <name type="scientific">Martelella alba</name>
    <dbReference type="NCBI Taxonomy" id="2590451"/>
    <lineage>
        <taxon>Bacteria</taxon>
        <taxon>Pseudomonadati</taxon>
        <taxon>Pseudomonadota</taxon>
        <taxon>Alphaproteobacteria</taxon>
        <taxon>Hyphomicrobiales</taxon>
        <taxon>Aurantimonadaceae</taxon>
        <taxon>Martelella</taxon>
    </lineage>
</organism>
<gene>
    <name evidence="8" type="ORF">FJU08_16055</name>
</gene>
<evidence type="ECO:0000256" key="1">
    <source>
        <dbReference type="ARBA" id="ARBA00004651"/>
    </source>
</evidence>
<protein>
    <submittedName>
        <fullName evidence="8">EscR/YscR/HrcR family type III secretion system export apparatus protein</fullName>
    </submittedName>
</protein>
<evidence type="ECO:0000313" key="9">
    <source>
        <dbReference type="Proteomes" id="UP000318801"/>
    </source>
</evidence>
<reference evidence="8 9" key="1">
    <citation type="submission" date="2019-06" db="EMBL/GenBank/DDBJ databases">
        <authorList>
            <person name="Li M."/>
        </authorList>
    </citation>
    <scope>NUCLEOTIDE SEQUENCE [LARGE SCALE GENOMIC DNA]</scope>
    <source>
        <strain evidence="8 9">BGMRC2036</strain>
    </source>
</reference>
<keyword evidence="3 7" id="KW-1003">Cell membrane</keyword>
<dbReference type="NCBIfam" id="TIGR01102">
    <property type="entry name" value="yscR"/>
    <property type="match status" value="1"/>
</dbReference>
<evidence type="ECO:0000256" key="2">
    <source>
        <dbReference type="ARBA" id="ARBA00006257"/>
    </source>
</evidence>
<evidence type="ECO:0000256" key="4">
    <source>
        <dbReference type="ARBA" id="ARBA00022692"/>
    </source>
</evidence>
<comment type="subcellular location">
    <subcellularLocation>
        <location evidence="1">Cell membrane</location>
        <topology evidence="1">Multi-pass membrane protein</topology>
    </subcellularLocation>
</comment>
<dbReference type="PRINTS" id="PR01302">
    <property type="entry name" value="TYPE3IMPPROT"/>
</dbReference>
<evidence type="ECO:0000256" key="7">
    <source>
        <dbReference type="RuleBase" id="RU362070"/>
    </source>
</evidence>
<proteinExistence type="inferred from homology"/>
<feature type="transmembrane region" description="Helical" evidence="7">
    <location>
        <begin position="199"/>
        <end position="220"/>
    </location>
</feature>
<dbReference type="EMBL" id="VHLG01000011">
    <property type="protein sequence ID" value="TPW28841.1"/>
    <property type="molecule type" value="Genomic_DNA"/>
</dbReference>
<keyword evidence="6 7" id="KW-0472">Membrane</keyword>
<dbReference type="InterPro" id="IPR005838">
    <property type="entry name" value="T3SS_IM_P"/>
</dbReference>
<dbReference type="Pfam" id="PF00813">
    <property type="entry name" value="FliP"/>
    <property type="match status" value="1"/>
</dbReference>
<feature type="transmembrane region" description="Helical" evidence="7">
    <location>
        <begin position="57"/>
        <end position="79"/>
    </location>
</feature>
<keyword evidence="5 7" id="KW-1133">Transmembrane helix</keyword>
<keyword evidence="9" id="KW-1185">Reference proteome</keyword>
<keyword evidence="4 7" id="KW-0812">Transmembrane</keyword>
<dbReference type="PROSITE" id="PS01061">
    <property type="entry name" value="FLIP_2"/>
    <property type="match status" value="1"/>
</dbReference>
<dbReference type="OrthoDB" id="9805111at2"/>
<dbReference type="InterPro" id="IPR005773">
    <property type="entry name" value="T3SS_YscR-like"/>
</dbReference>
<evidence type="ECO:0000256" key="3">
    <source>
        <dbReference type="ARBA" id="ARBA00022475"/>
    </source>
</evidence>
<name>A0A506U6W7_9HYPH</name>
<evidence type="ECO:0000256" key="6">
    <source>
        <dbReference type="ARBA" id="ARBA00023136"/>
    </source>
</evidence>
<comment type="caution">
    <text evidence="8">The sequence shown here is derived from an EMBL/GenBank/DDBJ whole genome shotgun (WGS) entry which is preliminary data.</text>
</comment>
<dbReference type="Proteomes" id="UP000318801">
    <property type="component" value="Unassembled WGS sequence"/>
</dbReference>
<evidence type="ECO:0000256" key="5">
    <source>
        <dbReference type="ARBA" id="ARBA00022989"/>
    </source>
</evidence>
<dbReference type="PANTHER" id="PTHR30587:SF2">
    <property type="entry name" value="SURFACE PRESENTATION OF ANTIGENS PROTEIN SPAP"/>
    <property type="match status" value="1"/>
</dbReference>
<sequence>MDQLADKFAPILPTAILVMSLSLLPLLVVMGTSFTKISIVLVLLRNALGVQGAPSGLVLNATALTLTVFIMVPVADSIFLNLQAAHIRIVDWDSAVKAYDIVSKGYSDYLLKFTNQSELGFFKDAAKKIWPASLGDTISDTNMLILLPAHLTSELTRAFQIAFLLFLPFVIIDMVVSNVLLAMGAMMVPPMLVSLPVKLLLFVSVNGWTLLLHNLVLSYAR</sequence>